<name>A0A7W9IDT9_9ACTN</name>
<dbReference type="Proteomes" id="UP000540685">
    <property type="component" value="Unassembled WGS sequence"/>
</dbReference>
<evidence type="ECO:0000256" key="1">
    <source>
        <dbReference type="SAM" id="SignalP"/>
    </source>
</evidence>
<dbReference type="AlphaFoldDB" id="A0A7W9IDT9"/>
<gene>
    <name evidence="2" type="ORF">F4562_001914</name>
</gene>
<keyword evidence="3" id="KW-1185">Reference proteome</keyword>
<sequence length="176" mass="19118">MISRKSSATSGRTARRLLTWAVAATVAACGPVALVGSTAANAAVGHRVTVDDPENHYENPHTWLDSTPVLTSVYPPAFHVFQVSAKDGVPWIRDPRTTENSGWHNLRRIKNSEGGYVTNITIAQEVEKLLNDKKAVVRITARVAGGRIYSTLCDVTKKLPPVGYLPCEDWAAISKP</sequence>
<dbReference type="PROSITE" id="PS51257">
    <property type="entry name" value="PROKAR_LIPOPROTEIN"/>
    <property type="match status" value="1"/>
</dbReference>
<organism evidence="2 3">
    <name type="scientific">Streptosporangium becharense</name>
    <dbReference type="NCBI Taxonomy" id="1816182"/>
    <lineage>
        <taxon>Bacteria</taxon>
        <taxon>Bacillati</taxon>
        <taxon>Actinomycetota</taxon>
        <taxon>Actinomycetes</taxon>
        <taxon>Streptosporangiales</taxon>
        <taxon>Streptosporangiaceae</taxon>
        <taxon>Streptosporangium</taxon>
    </lineage>
</organism>
<reference evidence="2 3" key="1">
    <citation type="submission" date="2020-08" db="EMBL/GenBank/DDBJ databases">
        <title>Sequencing the genomes of 1000 actinobacteria strains.</title>
        <authorList>
            <person name="Klenk H.-P."/>
        </authorList>
    </citation>
    <scope>NUCLEOTIDE SEQUENCE [LARGE SCALE GENOMIC DNA]</scope>
    <source>
        <strain evidence="2 3">DSM 46887</strain>
    </source>
</reference>
<feature type="chain" id="PRO_5039058977" evidence="1">
    <location>
        <begin position="43"/>
        <end position="176"/>
    </location>
</feature>
<feature type="signal peptide" evidence="1">
    <location>
        <begin position="1"/>
        <end position="42"/>
    </location>
</feature>
<dbReference type="RefSeq" id="WP_184542673.1">
    <property type="nucleotide sequence ID" value="NZ_JACHMP010000001.1"/>
</dbReference>
<evidence type="ECO:0000313" key="2">
    <source>
        <dbReference type="EMBL" id="MBB5818852.1"/>
    </source>
</evidence>
<keyword evidence="1" id="KW-0732">Signal</keyword>
<protein>
    <submittedName>
        <fullName evidence="2">Uncharacterized protein</fullName>
    </submittedName>
</protein>
<dbReference type="EMBL" id="JACHMP010000001">
    <property type="protein sequence ID" value="MBB5818852.1"/>
    <property type="molecule type" value="Genomic_DNA"/>
</dbReference>
<comment type="caution">
    <text evidence="2">The sequence shown here is derived from an EMBL/GenBank/DDBJ whole genome shotgun (WGS) entry which is preliminary data.</text>
</comment>
<evidence type="ECO:0000313" key="3">
    <source>
        <dbReference type="Proteomes" id="UP000540685"/>
    </source>
</evidence>
<proteinExistence type="predicted"/>
<accession>A0A7W9IDT9</accession>